<evidence type="ECO:0000259" key="7">
    <source>
        <dbReference type="Pfam" id="PF01490"/>
    </source>
</evidence>
<evidence type="ECO:0000256" key="3">
    <source>
        <dbReference type="ARBA" id="ARBA00022692"/>
    </source>
</evidence>
<proteinExistence type="inferred from homology"/>
<dbReference type="PANTHER" id="PTHR22950">
    <property type="entry name" value="AMINO ACID TRANSPORTER"/>
    <property type="match status" value="1"/>
</dbReference>
<evidence type="ECO:0000256" key="1">
    <source>
        <dbReference type="ARBA" id="ARBA00004141"/>
    </source>
</evidence>
<feature type="transmembrane region" description="Helical" evidence="6">
    <location>
        <begin position="79"/>
        <end position="100"/>
    </location>
</feature>
<evidence type="ECO:0000313" key="8">
    <source>
        <dbReference type="EMBL" id="RKP12159.1"/>
    </source>
</evidence>
<dbReference type="EMBL" id="KZ988456">
    <property type="protein sequence ID" value="RKP12159.1"/>
    <property type="molecule type" value="Genomic_DNA"/>
</dbReference>
<dbReference type="GO" id="GO:0005774">
    <property type="term" value="C:vacuolar membrane"/>
    <property type="evidence" value="ECO:0007669"/>
    <property type="project" value="TreeGrafter"/>
</dbReference>
<evidence type="ECO:0000313" key="9">
    <source>
        <dbReference type="Proteomes" id="UP000267251"/>
    </source>
</evidence>
<dbReference type="Proteomes" id="UP000267251">
    <property type="component" value="Unassembled WGS sequence"/>
</dbReference>
<feature type="transmembrane region" description="Helical" evidence="6">
    <location>
        <begin position="248"/>
        <end position="272"/>
    </location>
</feature>
<evidence type="ECO:0000256" key="5">
    <source>
        <dbReference type="ARBA" id="ARBA00023136"/>
    </source>
</evidence>
<feature type="non-terminal residue" evidence="8">
    <location>
        <position position="295"/>
    </location>
</feature>
<comment type="similarity">
    <text evidence="2">Belongs to the amino acid/polyamine transporter 2 family.</text>
</comment>
<evidence type="ECO:0000256" key="6">
    <source>
        <dbReference type="SAM" id="Phobius"/>
    </source>
</evidence>
<dbReference type="Pfam" id="PF01490">
    <property type="entry name" value="Aa_trans"/>
    <property type="match status" value="1"/>
</dbReference>
<reference evidence="9" key="1">
    <citation type="journal article" date="2018" name="Nat. Microbiol.">
        <title>Leveraging single-cell genomics to expand the fungal tree of life.</title>
        <authorList>
            <person name="Ahrendt S.R."/>
            <person name="Quandt C.A."/>
            <person name="Ciobanu D."/>
            <person name="Clum A."/>
            <person name="Salamov A."/>
            <person name="Andreopoulos B."/>
            <person name="Cheng J.F."/>
            <person name="Woyke T."/>
            <person name="Pelin A."/>
            <person name="Henrissat B."/>
            <person name="Reynolds N.K."/>
            <person name="Benny G.L."/>
            <person name="Smith M.E."/>
            <person name="James T.Y."/>
            <person name="Grigoriev I.V."/>
        </authorList>
    </citation>
    <scope>NUCLEOTIDE SEQUENCE [LARGE SCALE GENOMIC DNA]</scope>
</reference>
<dbReference type="GO" id="GO:0015179">
    <property type="term" value="F:L-amino acid transmembrane transporter activity"/>
    <property type="evidence" value="ECO:0007669"/>
    <property type="project" value="TreeGrafter"/>
</dbReference>
<gene>
    <name evidence="8" type="ORF">BJ684DRAFT_21283</name>
</gene>
<feature type="transmembrane region" description="Helical" evidence="6">
    <location>
        <begin position="52"/>
        <end position="72"/>
    </location>
</feature>
<dbReference type="PANTHER" id="PTHR22950:SF349">
    <property type="entry name" value="AMINO ACID TRANSPORTER TRANSMEMBRANE DOMAIN-CONTAINING PROTEIN"/>
    <property type="match status" value="1"/>
</dbReference>
<accession>A0A4V1IXT3</accession>
<feature type="transmembrane region" description="Helical" evidence="6">
    <location>
        <begin position="172"/>
        <end position="196"/>
    </location>
</feature>
<sequence length="295" mass="32467">MPLSEKDSRSMVDVEIADEKQEVASLDVPVGRAPDGTPQAEFGQPKKYQGNFGTYINIICVLAGSGTLSLPLAFKQAGWFGIFVLLWSCLMATYCGRLLIKCLYYQEGKRLQGFPEVAQAAFGVFGKYFVGIFYNSILLGGPILYLILSASNMHQMLEPYNVGVSVKTMKDVTLFGFFGAFATVFTVIVVTIAAFVNWGRAGHPQAVHHPALSKELPTALGTIAFSYGGNVVLPHVQQVMRHPRAWSWVYPIAIFSVTAVYLLIAVSGYYVYGEEVVSPIYNNLPDSWYKTMSIV</sequence>
<comment type="subcellular location">
    <subcellularLocation>
        <location evidence="1">Membrane</location>
        <topology evidence="1">Multi-pass membrane protein</topology>
    </subcellularLocation>
</comment>
<keyword evidence="5 6" id="KW-0472">Membrane</keyword>
<organism evidence="8 9">
    <name type="scientific">Piptocephalis cylindrospora</name>
    <dbReference type="NCBI Taxonomy" id="1907219"/>
    <lineage>
        <taxon>Eukaryota</taxon>
        <taxon>Fungi</taxon>
        <taxon>Fungi incertae sedis</taxon>
        <taxon>Zoopagomycota</taxon>
        <taxon>Zoopagomycotina</taxon>
        <taxon>Zoopagomycetes</taxon>
        <taxon>Zoopagales</taxon>
        <taxon>Piptocephalidaceae</taxon>
        <taxon>Piptocephalis</taxon>
    </lineage>
</organism>
<evidence type="ECO:0000256" key="4">
    <source>
        <dbReference type="ARBA" id="ARBA00022989"/>
    </source>
</evidence>
<keyword evidence="4 6" id="KW-1133">Transmembrane helix</keyword>
<dbReference type="AlphaFoldDB" id="A0A4V1IXT3"/>
<feature type="transmembrane region" description="Helical" evidence="6">
    <location>
        <begin position="132"/>
        <end position="151"/>
    </location>
</feature>
<keyword evidence="9" id="KW-1185">Reference proteome</keyword>
<protein>
    <submittedName>
        <fullName evidence="8">Transmembrane amino acid transporter protein-domain-containing protein</fullName>
    </submittedName>
</protein>
<keyword evidence="3 6" id="KW-0812">Transmembrane</keyword>
<name>A0A4V1IXT3_9FUNG</name>
<dbReference type="InterPro" id="IPR013057">
    <property type="entry name" value="AA_transpt_TM"/>
</dbReference>
<dbReference type="OrthoDB" id="40134at2759"/>
<feature type="domain" description="Amino acid transporter transmembrane" evidence="7">
    <location>
        <begin position="54"/>
        <end position="290"/>
    </location>
</feature>
<evidence type="ECO:0000256" key="2">
    <source>
        <dbReference type="ARBA" id="ARBA00008066"/>
    </source>
</evidence>